<dbReference type="Pfam" id="PF12796">
    <property type="entry name" value="Ank_2"/>
    <property type="match status" value="1"/>
</dbReference>
<dbReference type="Gene3D" id="1.25.40.20">
    <property type="entry name" value="Ankyrin repeat-containing domain"/>
    <property type="match status" value="2"/>
</dbReference>
<dbReference type="EMBL" id="LSRX01000203">
    <property type="protein sequence ID" value="OLQ04698.1"/>
    <property type="molecule type" value="Genomic_DNA"/>
</dbReference>
<protein>
    <submittedName>
        <fullName evidence="5">Ankyrin repeat domain-containing protein 17</fullName>
    </submittedName>
</protein>
<feature type="region of interest" description="Disordered" evidence="4">
    <location>
        <begin position="363"/>
        <end position="384"/>
    </location>
</feature>
<evidence type="ECO:0000256" key="4">
    <source>
        <dbReference type="SAM" id="MobiDB-lite"/>
    </source>
</evidence>
<dbReference type="InterPro" id="IPR036770">
    <property type="entry name" value="Ankyrin_rpt-contain_sf"/>
</dbReference>
<feature type="repeat" description="ANK" evidence="3">
    <location>
        <begin position="46"/>
        <end position="78"/>
    </location>
</feature>
<evidence type="ECO:0000256" key="1">
    <source>
        <dbReference type="ARBA" id="ARBA00022737"/>
    </source>
</evidence>
<dbReference type="PROSITE" id="PS50297">
    <property type="entry name" value="ANK_REP_REGION"/>
    <property type="match status" value="3"/>
</dbReference>
<feature type="repeat" description="ANK" evidence="3">
    <location>
        <begin position="79"/>
        <end position="111"/>
    </location>
</feature>
<proteinExistence type="predicted"/>
<keyword evidence="2 3" id="KW-0040">ANK repeat</keyword>
<dbReference type="InterPro" id="IPR002110">
    <property type="entry name" value="Ankyrin_rpt"/>
</dbReference>
<dbReference type="PANTHER" id="PTHR24166:SF48">
    <property type="entry name" value="PROTEIN VAPYRIN"/>
    <property type="match status" value="1"/>
</dbReference>
<dbReference type="InterPro" id="IPR050889">
    <property type="entry name" value="Dendritic_Spine_Reg/Scaffold"/>
</dbReference>
<comment type="caution">
    <text evidence="5">The sequence shown here is derived from an EMBL/GenBank/DDBJ whole genome shotgun (WGS) entry which is preliminary data.</text>
</comment>
<gene>
    <name evidence="5" type="primary">Ankrd17</name>
    <name evidence="5" type="ORF">AK812_SmicGene12196</name>
</gene>
<evidence type="ECO:0000313" key="6">
    <source>
        <dbReference type="Proteomes" id="UP000186817"/>
    </source>
</evidence>
<dbReference type="OrthoDB" id="442278at2759"/>
<accession>A0A1Q9EBB1</accession>
<dbReference type="SMART" id="SM00248">
    <property type="entry name" value="ANK"/>
    <property type="match status" value="4"/>
</dbReference>
<keyword evidence="1" id="KW-0677">Repeat</keyword>
<dbReference type="Proteomes" id="UP000186817">
    <property type="component" value="Unassembled WGS sequence"/>
</dbReference>
<dbReference type="AlphaFoldDB" id="A0A1Q9EBB1"/>
<dbReference type="Pfam" id="PF13637">
    <property type="entry name" value="Ank_4"/>
    <property type="match status" value="1"/>
</dbReference>
<sequence length="621" mass="67273">MQLPQDPDLIGARQHPALIIASRQGHVEVVRLLLEAGADKNLAGYRGCTALMTASLRCHVAVVRLLLEAGADKNLADNNGTTALMHAAEQGHAEVARLLLEASADQNSADNTGSTAFSLAFRKRSVEVLRLLAEARAPKILADASSTTDLTAASQQCDVELVRLLEAGDEKHDFGNSRCTGDEKIFFLGATNRAEAAIDEAALRRFGDAVEARLALLRHLVLNKAANDGHRAQLSDNELEANAPEEHAIGDATQCTATVATALLLSLEGCKIDDLQSLLIVVICNTCSNDQMEDISEKTDGYSLADDRLVRKAFVQPFDPKKPRRTAKPGRYLQSFGSAPVLPCSGRAGPSITGTCCTGAAGAAAEDEEPQPLRQDPAMSTPPAEVVSGLKLTNADDEAMTLISHRALEEDRRKVFASAFPECASGQVLAIVARGPNGDHKEFCAVLKDGATSAELIAGSCQITFEDLSPADCIEYCFAEAPGEWRIAQVSREALETYRGMKFEAWKQMLLKPTCEAQFRRMLQLGIVTQLYDPQLFPTPEALKSQYQVTDDRTGKLIQLPHAVKEMRVWNAAKQQYDSIDTKLTGAPEEAAKVSWWKDFTDKMKAEHGEEYIAGLIAGKM</sequence>
<evidence type="ECO:0000256" key="3">
    <source>
        <dbReference type="PROSITE-ProRule" id="PRU00023"/>
    </source>
</evidence>
<evidence type="ECO:0000313" key="5">
    <source>
        <dbReference type="EMBL" id="OLQ04698.1"/>
    </source>
</evidence>
<evidence type="ECO:0000256" key="2">
    <source>
        <dbReference type="ARBA" id="ARBA00023043"/>
    </source>
</evidence>
<reference evidence="5 6" key="1">
    <citation type="submission" date="2016-02" db="EMBL/GenBank/DDBJ databases">
        <title>Genome analysis of coral dinoflagellate symbionts highlights evolutionary adaptations to a symbiotic lifestyle.</title>
        <authorList>
            <person name="Aranda M."/>
            <person name="Li Y."/>
            <person name="Liew Y.J."/>
            <person name="Baumgarten S."/>
            <person name="Simakov O."/>
            <person name="Wilson M."/>
            <person name="Piel J."/>
            <person name="Ashoor H."/>
            <person name="Bougouffa S."/>
            <person name="Bajic V.B."/>
            <person name="Ryu T."/>
            <person name="Ravasi T."/>
            <person name="Bayer T."/>
            <person name="Micklem G."/>
            <person name="Kim H."/>
            <person name="Bhak J."/>
            <person name="Lajeunesse T.C."/>
            <person name="Voolstra C.R."/>
        </authorList>
    </citation>
    <scope>NUCLEOTIDE SEQUENCE [LARGE SCALE GENOMIC DNA]</scope>
    <source>
        <strain evidence="5 6">CCMP2467</strain>
    </source>
</reference>
<keyword evidence="6" id="KW-1185">Reference proteome</keyword>
<dbReference type="PANTHER" id="PTHR24166">
    <property type="entry name" value="ROLLING PEBBLES, ISOFORM B"/>
    <property type="match status" value="1"/>
</dbReference>
<organism evidence="5 6">
    <name type="scientific">Symbiodinium microadriaticum</name>
    <name type="common">Dinoflagellate</name>
    <name type="synonym">Zooxanthella microadriatica</name>
    <dbReference type="NCBI Taxonomy" id="2951"/>
    <lineage>
        <taxon>Eukaryota</taxon>
        <taxon>Sar</taxon>
        <taxon>Alveolata</taxon>
        <taxon>Dinophyceae</taxon>
        <taxon>Suessiales</taxon>
        <taxon>Symbiodiniaceae</taxon>
        <taxon>Symbiodinium</taxon>
    </lineage>
</organism>
<dbReference type="PROSITE" id="PS50088">
    <property type="entry name" value="ANK_REPEAT"/>
    <property type="match status" value="3"/>
</dbReference>
<dbReference type="SUPFAM" id="SSF48403">
    <property type="entry name" value="Ankyrin repeat"/>
    <property type="match status" value="1"/>
</dbReference>
<name>A0A1Q9EBB1_SYMMI</name>
<feature type="repeat" description="ANK" evidence="3">
    <location>
        <begin position="13"/>
        <end position="45"/>
    </location>
</feature>